<dbReference type="EMBL" id="KZ993223">
    <property type="protein sequence ID" value="RKP05197.1"/>
    <property type="molecule type" value="Genomic_DNA"/>
</dbReference>
<accession>A0A4P9XHU3</accession>
<keyword evidence="3" id="KW-0256">Endoplasmic reticulum</keyword>
<evidence type="ECO:0000256" key="4">
    <source>
        <dbReference type="ARBA" id="ARBA00023134"/>
    </source>
</evidence>
<feature type="domain" description="GB1/RHD3-type G" evidence="7">
    <location>
        <begin position="33"/>
        <end position="240"/>
    </location>
</feature>
<keyword evidence="4" id="KW-0342">GTP-binding</keyword>
<evidence type="ECO:0000256" key="1">
    <source>
        <dbReference type="ARBA" id="ARBA00022741"/>
    </source>
</evidence>
<dbReference type="Proteomes" id="UP000271241">
    <property type="component" value="Unassembled WGS sequence"/>
</dbReference>
<evidence type="ECO:0000313" key="8">
    <source>
        <dbReference type="EMBL" id="RKP05197.1"/>
    </source>
</evidence>
<organism evidence="8 9">
    <name type="scientific">Thamnocephalis sphaerospora</name>
    <dbReference type="NCBI Taxonomy" id="78915"/>
    <lineage>
        <taxon>Eukaryota</taxon>
        <taxon>Fungi</taxon>
        <taxon>Fungi incertae sedis</taxon>
        <taxon>Zoopagomycota</taxon>
        <taxon>Zoopagomycotina</taxon>
        <taxon>Zoopagomycetes</taxon>
        <taxon>Zoopagales</taxon>
        <taxon>Sigmoideomycetaceae</taxon>
        <taxon>Thamnocephalis</taxon>
    </lineage>
</organism>
<dbReference type="SUPFAM" id="SSF52540">
    <property type="entry name" value="P-loop containing nucleoside triphosphate hydrolases"/>
    <property type="match status" value="1"/>
</dbReference>
<dbReference type="GO" id="GO:0003924">
    <property type="term" value="F:GTPase activity"/>
    <property type="evidence" value="ECO:0007669"/>
    <property type="project" value="TreeGrafter"/>
</dbReference>
<comment type="similarity">
    <text evidence="6">Belongs to the TRAFAC class dynamin-like GTPase superfamily. GB1/RHD3 GTPase family.</text>
</comment>
<evidence type="ECO:0000256" key="6">
    <source>
        <dbReference type="PROSITE-ProRule" id="PRU01052"/>
    </source>
</evidence>
<keyword evidence="1" id="KW-0547">Nucleotide-binding</keyword>
<protein>
    <submittedName>
        <fullName evidence="8">Root hair defective 3 GTP-binding protein-domain-containing protein</fullName>
    </submittedName>
</protein>
<dbReference type="PANTHER" id="PTHR45923">
    <property type="entry name" value="PROTEIN SEY1"/>
    <property type="match status" value="1"/>
</dbReference>
<name>A0A4P9XHU3_9FUNG</name>
<dbReference type="InterPro" id="IPR008803">
    <property type="entry name" value="RHD3/Sey1"/>
</dbReference>
<dbReference type="InterPro" id="IPR027417">
    <property type="entry name" value="P-loop_NTPase"/>
</dbReference>
<keyword evidence="9" id="KW-1185">Reference proteome</keyword>
<dbReference type="PROSITE" id="PS51715">
    <property type="entry name" value="G_GB1_RHD3"/>
    <property type="match status" value="1"/>
</dbReference>
<evidence type="ECO:0000256" key="3">
    <source>
        <dbReference type="ARBA" id="ARBA00022824"/>
    </source>
</evidence>
<evidence type="ECO:0000256" key="5">
    <source>
        <dbReference type="ARBA" id="ARBA00023136"/>
    </source>
</evidence>
<proteinExistence type="inferred from homology"/>
<keyword evidence="5" id="KW-0472">Membrane</keyword>
<gene>
    <name evidence="8" type="ORF">THASP1DRAFT_32965</name>
</gene>
<dbReference type="GO" id="GO:0005525">
    <property type="term" value="F:GTP binding"/>
    <property type="evidence" value="ECO:0007669"/>
    <property type="project" value="UniProtKB-KW"/>
</dbReference>
<dbReference type="Pfam" id="PF05879">
    <property type="entry name" value="RHD3_GTPase"/>
    <property type="match status" value="1"/>
</dbReference>
<dbReference type="GO" id="GO:0005783">
    <property type="term" value="C:endoplasmic reticulum"/>
    <property type="evidence" value="ECO:0007669"/>
    <property type="project" value="TreeGrafter"/>
</dbReference>
<dbReference type="PANTHER" id="PTHR45923:SF2">
    <property type="entry name" value="PROTEIN SEY1"/>
    <property type="match status" value="1"/>
</dbReference>
<evidence type="ECO:0000256" key="2">
    <source>
        <dbReference type="ARBA" id="ARBA00022801"/>
    </source>
</evidence>
<reference evidence="9" key="1">
    <citation type="journal article" date="2018" name="Nat. Microbiol.">
        <title>Leveraging single-cell genomics to expand the fungal tree of life.</title>
        <authorList>
            <person name="Ahrendt S.R."/>
            <person name="Quandt C.A."/>
            <person name="Ciobanu D."/>
            <person name="Clum A."/>
            <person name="Salamov A."/>
            <person name="Andreopoulos B."/>
            <person name="Cheng J.F."/>
            <person name="Woyke T."/>
            <person name="Pelin A."/>
            <person name="Henrissat B."/>
            <person name="Reynolds N.K."/>
            <person name="Benny G.L."/>
            <person name="Smith M.E."/>
            <person name="James T.Y."/>
            <person name="Grigoriev I.V."/>
        </authorList>
    </citation>
    <scope>NUCLEOTIDE SEQUENCE [LARGE SCALE GENOMIC DNA]</scope>
    <source>
        <strain evidence="9">RSA 1356</strain>
    </source>
</reference>
<evidence type="ECO:0000313" key="9">
    <source>
        <dbReference type="Proteomes" id="UP000271241"/>
    </source>
</evidence>
<dbReference type="AlphaFoldDB" id="A0A4P9XHU3"/>
<evidence type="ECO:0000259" key="7">
    <source>
        <dbReference type="PROSITE" id="PS51715"/>
    </source>
</evidence>
<keyword evidence="2" id="KW-0378">Hydrolase</keyword>
<sequence>MAGKHLQFLDHEQQLVAGVEKLADEKWNLNDWGINYNVVAIGGQPGSGKSTLANALFGAEFPVLTEGGEQPTTKGVWISTAANSKTLVMDTEIAELNVDQSLWTSKLSSTTFTAATASVFIFNVQKSLVENDSNGIISFLLGKIYAAHLAMFGQRHKTMILFAVRNCSDETSKESLTSTLDKRIKSAWKKVKKPNGLENSAVDDIFDYDVITLPSKIASPNEFDTAVDKLRGRYDAIYIR</sequence>
<dbReference type="GO" id="GO:0016320">
    <property type="term" value="P:endoplasmic reticulum membrane fusion"/>
    <property type="evidence" value="ECO:0007669"/>
    <property type="project" value="TreeGrafter"/>
</dbReference>
<dbReference type="Gene3D" id="3.40.50.300">
    <property type="entry name" value="P-loop containing nucleotide triphosphate hydrolases"/>
    <property type="match status" value="1"/>
</dbReference>
<dbReference type="InterPro" id="IPR030386">
    <property type="entry name" value="G_GB1_RHD3_dom"/>
</dbReference>